<dbReference type="PANTHER" id="PTHR30404:SF0">
    <property type="entry name" value="N-ACETYLMURAMOYL-L-ALANINE AMIDASE AMIC"/>
    <property type="match status" value="1"/>
</dbReference>
<dbReference type="Proteomes" id="UP000435187">
    <property type="component" value="Unassembled WGS sequence"/>
</dbReference>
<dbReference type="GO" id="GO:0030288">
    <property type="term" value="C:outer membrane-bounded periplasmic space"/>
    <property type="evidence" value="ECO:0007669"/>
    <property type="project" value="TreeGrafter"/>
</dbReference>
<feature type="compositionally biased region" description="Basic and acidic residues" evidence="2">
    <location>
        <begin position="45"/>
        <end position="56"/>
    </location>
</feature>
<feature type="region of interest" description="Disordered" evidence="2">
    <location>
        <begin position="35"/>
        <end position="89"/>
    </location>
</feature>
<comment type="caution">
    <text evidence="5">The sequence shown here is derived from an EMBL/GenBank/DDBJ whole genome shotgun (WGS) entry which is preliminary data.</text>
</comment>
<keyword evidence="1" id="KW-0378">Hydrolase</keyword>
<feature type="compositionally biased region" description="Basic and acidic residues" evidence="2">
    <location>
        <begin position="63"/>
        <end position="89"/>
    </location>
</feature>
<dbReference type="SUPFAM" id="SSF53187">
    <property type="entry name" value="Zn-dependent exopeptidases"/>
    <property type="match status" value="1"/>
</dbReference>
<organism evidence="5 6">
    <name type="scientific">Gracilibacillus thailandensis</name>
    <dbReference type="NCBI Taxonomy" id="563735"/>
    <lineage>
        <taxon>Bacteria</taxon>
        <taxon>Bacillati</taxon>
        <taxon>Bacillota</taxon>
        <taxon>Bacilli</taxon>
        <taxon>Bacillales</taxon>
        <taxon>Bacillaceae</taxon>
        <taxon>Gracilibacillus</taxon>
    </lineage>
</organism>
<evidence type="ECO:0000256" key="1">
    <source>
        <dbReference type="ARBA" id="ARBA00022801"/>
    </source>
</evidence>
<dbReference type="GO" id="GO:0008745">
    <property type="term" value="F:N-acetylmuramoyl-L-alanine amidase activity"/>
    <property type="evidence" value="ECO:0007669"/>
    <property type="project" value="InterPro"/>
</dbReference>
<feature type="signal peptide" evidence="3">
    <location>
        <begin position="1"/>
        <end position="22"/>
    </location>
</feature>
<evidence type="ECO:0000259" key="4">
    <source>
        <dbReference type="SMART" id="SM00646"/>
    </source>
</evidence>
<feature type="domain" description="MurNAc-LAA" evidence="4">
    <location>
        <begin position="938"/>
        <end position="1049"/>
    </location>
</feature>
<evidence type="ECO:0000313" key="6">
    <source>
        <dbReference type="Proteomes" id="UP000435187"/>
    </source>
</evidence>
<evidence type="ECO:0000313" key="5">
    <source>
        <dbReference type="EMBL" id="MRI67917.1"/>
    </source>
</evidence>
<dbReference type="Gene3D" id="6.10.250.190">
    <property type="match status" value="8"/>
</dbReference>
<name>A0A6N7R3Y7_9BACI</name>
<dbReference type="PANTHER" id="PTHR30404">
    <property type="entry name" value="N-ACETYLMURAMOYL-L-ALANINE AMIDASE"/>
    <property type="match status" value="1"/>
</dbReference>
<feature type="chain" id="PRO_5027087028" description="MurNAc-LAA domain-containing protein" evidence="3">
    <location>
        <begin position="23"/>
        <end position="1057"/>
    </location>
</feature>
<keyword evidence="6" id="KW-1185">Reference proteome</keyword>
<dbReference type="AlphaFoldDB" id="A0A6N7R3Y7"/>
<keyword evidence="3" id="KW-0732">Signal</keyword>
<dbReference type="InterPro" id="IPR002508">
    <property type="entry name" value="MurNAc-LAA_cat"/>
</dbReference>
<dbReference type="Pfam" id="PF01520">
    <property type="entry name" value="Amidase_3"/>
    <property type="match status" value="1"/>
</dbReference>
<proteinExistence type="predicted"/>
<dbReference type="Gene3D" id="3.40.630.40">
    <property type="entry name" value="Zn-dependent exopeptidases"/>
    <property type="match status" value="1"/>
</dbReference>
<dbReference type="EMBL" id="WJEE01000044">
    <property type="protein sequence ID" value="MRI67917.1"/>
    <property type="molecule type" value="Genomic_DNA"/>
</dbReference>
<dbReference type="RefSeq" id="WP_153836446.1">
    <property type="nucleotide sequence ID" value="NZ_JBHUMW010000084.1"/>
</dbReference>
<gene>
    <name evidence="5" type="ORF">GH885_16475</name>
</gene>
<dbReference type="InterPro" id="IPR050695">
    <property type="entry name" value="N-acetylmuramoyl_amidase_3"/>
</dbReference>
<evidence type="ECO:0000256" key="2">
    <source>
        <dbReference type="SAM" id="MobiDB-lite"/>
    </source>
</evidence>
<dbReference type="CDD" id="cd02696">
    <property type="entry name" value="MurNAc-LAA"/>
    <property type="match status" value="1"/>
</dbReference>
<accession>A0A6N7R3Y7</accession>
<dbReference type="SMART" id="SM00646">
    <property type="entry name" value="Ami_3"/>
    <property type="match status" value="1"/>
</dbReference>
<protein>
    <recommendedName>
        <fullName evidence="4">MurNAc-LAA domain-containing protein</fullName>
    </recommendedName>
</protein>
<dbReference type="GO" id="GO:0009253">
    <property type="term" value="P:peptidoglycan catabolic process"/>
    <property type="evidence" value="ECO:0007669"/>
    <property type="project" value="InterPro"/>
</dbReference>
<sequence length="1057" mass="119856">MKKLVLVLSITLFLGTSTTLYAETTNENEVFIETEEKNIATNEENITKESEEEGNKIEGNVDEQSKEQDVKRELVESKDKDVSDGEEKTSLQTMQISSSLTADKLYEQAKNERSATSKVKLFEQGYQQYPNDDRFEHGLQDSVLNLLDWASKKQNNGKYEIAKDRYQTILGTNGVKSDIVELTKKYLEQANTLNKIPLQSNLENKIQQETTVSGIFDAYLEAYKWYPYDDQIINGFFKSQKALFNWAKNQHDQARYDTAESRYNKLLAAPIINNEIEDQVKQRLADTQSGKRPSDVIYDMAKQEKTVTGKVRLNVEGLEFYPDDIRFQRGLQTSVENLLNWASNKQNNSHFGTAIDRYLFILEIEGISSELQMKTEKFLQLAENEKFIPKADDLYDRARKQTTASGLMDSYQEAYVWYPEDSRIVKGFLASQENLFDWAKNKHDQGDYSTALTRYEKILNASLVNDNIINQVKQRLDDAKAGKRSSDVIYKAAKNASTASGILDLYLEGYKFYPNDQRFVNGVQEGADGLYEWATNQHNKSNFAVATARYLKLLEVPNISDKLRNKITLQLSYAEGNKSIPTPSQMIENALNQNILSQKLEVLVRAYYYFDESNTAIEVAINDVISSYLSWATGKQNEGEYQTAIARYEKILEKPAVGDKYIREAETKLKYAKENKKIPTANEMLHYAEQQTTASGILNAYLEALAFYPENDQIIEGVTYGASNLLSWATSQHNSDNYTTAIDRYEILLKVPRLDKMLLKEIEIKLAYAKKSNKIPSADYLLKEAEAKTTASGIFDAYEAGAILYPNDSRINAGVNSSALNLYSWATAQHEARKFDVAIRRYNKITASPFVSDDIKDMAKENKSLAKQSKVPESTVKIFLDPGHGGSDPGGSGYGLEEKKVVLKIANYTKNYLEKNYQGVEVKLSRSVDTFVGLEARSQLANNWRADYFVSFHTNAFDGKASGFESYIHNGNISSLTKNLQKEIHTYLVGEMGFKDRGMKQANFNVLRNTNMPAILMEYLFIDNKSENKLLSSEAYLKKIGETTAKAVASSFHLVSK</sequence>
<reference evidence="5 6" key="1">
    <citation type="submission" date="2019-10" db="EMBL/GenBank/DDBJ databases">
        <title>Gracilibacillus salitolerans sp. nov., a moderate halophile isolated from a saline soil in northwest China.</title>
        <authorList>
            <person name="Gan L."/>
        </authorList>
    </citation>
    <scope>NUCLEOTIDE SEQUENCE [LARGE SCALE GENOMIC DNA]</scope>
    <source>
        <strain evidence="5 6">TP2-8</strain>
    </source>
</reference>
<evidence type="ECO:0000256" key="3">
    <source>
        <dbReference type="SAM" id="SignalP"/>
    </source>
</evidence>